<keyword evidence="5" id="KW-1185">Reference proteome</keyword>
<evidence type="ECO:0000313" key="4">
    <source>
        <dbReference type="EMBL" id="TMU55267.1"/>
    </source>
</evidence>
<keyword evidence="3" id="KW-0812">Transmembrane</keyword>
<dbReference type="Proteomes" id="UP000751614">
    <property type="component" value="Unassembled WGS sequence"/>
</dbReference>
<feature type="coiled-coil region" evidence="1">
    <location>
        <begin position="36"/>
        <end position="63"/>
    </location>
</feature>
<dbReference type="EMBL" id="VCNI01000002">
    <property type="protein sequence ID" value="TMU55267.1"/>
    <property type="molecule type" value="Genomic_DNA"/>
</dbReference>
<dbReference type="RefSeq" id="WP_138837238.1">
    <property type="nucleotide sequence ID" value="NZ_VCNI01000002.1"/>
</dbReference>
<evidence type="ECO:0000256" key="2">
    <source>
        <dbReference type="SAM" id="MobiDB-lite"/>
    </source>
</evidence>
<keyword evidence="3" id="KW-1133">Transmembrane helix</keyword>
<keyword evidence="1" id="KW-0175">Coiled coil</keyword>
<proteinExistence type="predicted"/>
<accession>A0ABY2WL60</accession>
<feature type="transmembrane region" description="Helical" evidence="3">
    <location>
        <begin position="6"/>
        <end position="28"/>
    </location>
</feature>
<evidence type="ECO:0008006" key="6">
    <source>
        <dbReference type="Google" id="ProtNLM"/>
    </source>
</evidence>
<organism evidence="4 5">
    <name type="scientific">Flagellimonas algicola</name>
    <dbReference type="NCBI Taxonomy" id="2583815"/>
    <lineage>
        <taxon>Bacteria</taxon>
        <taxon>Pseudomonadati</taxon>
        <taxon>Bacteroidota</taxon>
        <taxon>Flavobacteriia</taxon>
        <taxon>Flavobacteriales</taxon>
        <taxon>Flavobacteriaceae</taxon>
        <taxon>Flagellimonas</taxon>
    </lineage>
</organism>
<keyword evidence="3" id="KW-0472">Membrane</keyword>
<feature type="region of interest" description="Disordered" evidence="2">
    <location>
        <begin position="68"/>
        <end position="90"/>
    </location>
</feature>
<comment type="caution">
    <text evidence="4">The sequence shown here is derived from an EMBL/GenBank/DDBJ whole genome shotgun (WGS) entry which is preliminary data.</text>
</comment>
<feature type="compositionally biased region" description="Polar residues" evidence="2">
    <location>
        <begin position="76"/>
        <end position="85"/>
    </location>
</feature>
<gene>
    <name evidence="4" type="ORF">FGG15_13895</name>
</gene>
<sequence length="188" mass="20652">MSAENINIWCWIIPALVGLIAGILGYLIGKGKDATVVDSSAEIKALQSENARLKSELEACNKKLVDEAATEKTETDSNSLASPSTDKSKGFDANAAKAAMKKRVKENDLKIVEGIGPKIEGLFHNFGIKTWKDLSEISTVKCQEVLNSGGDRYRIHDPASWPMQAKMAYKGQWAELAKWQIKHKSGKF</sequence>
<reference evidence="4 5" key="1">
    <citation type="submission" date="2019-05" db="EMBL/GenBank/DDBJ databases">
        <title>Flagellimonas sp. AsT0115, sp. nov., isolated from a marine red algae, Asparagopsis taxiformis.</title>
        <authorList>
            <person name="Kim J."/>
            <person name="Jeong S.E."/>
            <person name="Jeon C.O."/>
        </authorList>
    </citation>
    <scope>NUCLEOTIDE SEQUENCE [LARGE SCALE GENOMIC DNA]</scope>
    <source>
        <strain evidence="4 5">AsT0115</strain>
    </source>
</reference>
<protein>
    <recommendedName>
        <fullName evidence="6">Flap endonuclease-1-like 5' DNA nuclease</fullName>
    </recommendedName>
</protein>
<evidence type="ECO:0000313" key="5">
    <source>
        <dbReference type="Proteomes" id="UP000751614"/>
    </source>
</evidence>
<name>A0ABY2WL60_9FLAO</name>
<evidence type="ECO:0000256" key="3">
    <source>
        <dbReference type="SAM" id="Phobius"/>
    </source>
</evidence>
<evidence type="ECO:0000256" key="1">
    <source>
        <dbReference type="SAM" id="Coils"/>
    </source>
</evidence>